<dbReference type="Proteomes" id="UP001497457">
    <property type="component" value="Chromosome 12b"/>
</dbReference>
<keyword evidence="4" id="KW-1185">Reference proteome</keyword>
<evidence type="ECO:0000313" key="4">
    <source>
        <dbReference type="Proteomes" id="UP001497457"/>
    </source>
</evidence>
<keyword evidence="1" id="KW-0175">Coiled coil</keyword>
<accession>A0ABC8WD57</accession>
<evidence type="ECO:0000256" key="1">
    <source>
        <dbReference type="SAM" id="Coils"/>
    </source>
</evidence>
<name>A0ABC8WD57_9POAL</name>
<evidence type="ECO:0000313" key="3">
    <source>
        <dbReference type="EMBL" id="CAL4907747.1"/>
    </source>
</evidence>
<protein>
    <recommendedName>
        <fullName evidence="5">Zinc finger GRF-type domain-containing protein</fullName>
    </recommendedName>
</protein>
<reference evidence="3 4" key="2">
    <citation type="submission" date="2024-10" db="EMBL/GenBank/DDBJ databases">
        <authorList>
            <person name="Ryan C."/>
        </authorList>
    </citation>
    <scope>NUCLEOTIDE SEQUENCE [LARGE SCALE GENOMIC DNA]</scope>
</reference>
<organism evidence="3 4">
    <name type="scientific">Urochloa decumbens</name>
    <dbReference type="NCBI Taxonomy" id="240449"/>
    <lineage>
        <taxon>Eukaryota</taxon>
        <taxon>Viridiplantae</taxon>
        <taxon>Streptophyta</taxon>
        <taxon>Embryophyta</taxon>
        <taxon>Tracheophyta</taxon>
        <taxon>Spermatophyta</taxon>
        <taxon>Magnoliopsida</taxon>
        <taxon>Liliopsida</taxon>
        <taxon>Poales</taxon>
        <taxon>Poaceae</taxon>
        <taxon>PACMAD clade</taxon>
        <taxon>Panicoideae</taxon>
        <taxon>Panicodae</taxon>
        <taxon>Paniceae</taxon>
        <taxon>Melinidinae</taxon>
        <taxon>Urochloa</taxon>
    </lineage>
</organism>
<keyword evidence="2" id="KW-1133">Transmembrane helix</keyword>
<proteinExistence type="predicted"/>
<dbReference type="AlphaFoldDB" id="A0ABC8WD57"/>
<dbReference type="EMBL" id="OZ075122">
    <property type="protein sequence ID" value="CAL4907747.1"/>
    <property type="molecule type" value="Genomic_DNA"/>
</dbReference>
<gene>
    <name evidence="3" type="ORF">URODEC1_LOCUS12672</name>
</gene>
<reference evidence="4" key="1">
    <citation type="submission" date="2024-06" db="EMBL/GenBank/DDBJ databases">
        <authorList>
            <person name="Ryan C."/>
        </authorList>
    </citation>
    <scope>NUCLEOTIDE SEQUENCE [LARGE SCALE GENOMIC DNA]</scope>
</reference>
<feature type="transmembrane region" description="Helical" evidence="2">
    <location>
        <begin position="167"/>
        <end position="187"/>
    </location>
</feature>
<evidence type="ECO:0000256" key="2">
    <source>
        <dbReference type="SAM" id="Phobius"/>
    </source>
</evidence>
<keyword evidence="2" id="KW-0812">Transmembrane</keyword>
<evidence type="ECO:0008006" key="5">
    <source>
        <dbReference type="Google" id="ProtNLM"/>
    </source>
</evidence>
<keyword evidence="2" id="KW-0472">Membrane</keyword>
<sequence length="188" mass="20302">MGGSSQSSASSSAASMAMRDADGFLPLSKCSLCGTRLIGRVSQQPRSMGKRFYKCPKLEHTPLACKFYMLEEHYVDYLATYGVDGLGIAVRGGNRSQPSLAQGNYGYTEVLNEANCLLKEAMDAIERCNVQLESATRALKEAEAIVKSTGESKMAMGGKIERIGERLVLVGLANIFLVVLVLLVLLVK</sequence>
<feature type="coiled-coil region" evidence="1">
    <location>
        <begin position="111"/>
        <end position="145"/>
    </location>
</feature>